<evidence type="ECO:0000313" key="1">
    <source>
        <dbReference type="EMBL" id="OWK44520.1"/>
    </source>
</evidence>
<name>A0A225DSR1_9BACT</name>
<gene>
    <name evidence="1" type="ORF">FRUB_02452</name>
</gene>
<evidence type="ECO:0000313" key="2">
    <source>
        <dbReference type="Proteomes" id="UP000214646"/>
    </source>
</evidence>
<keyword evidence="2" id="KW-1185">Reference proteome</keyword>
<proteinExistence type="predicted"/>
<protein>
    <recommendedName>
        <fullName evidence="3">Addiction module protein</fullName>
    </recommendedName>
</protein>
<reference evidence="2" key="1">
    <citation type="submission" date="2017-06" db="EMBL/GenBank/DDBJ databases">
        <title>Genome analysis of Fimbriiglobus ruber SP5, the first member of the order Planctomycetales with confirmed chitinolytic capability.</title>
        <authorList>
            <person name="Ravin N.V."/>
            <person name="Rakitin A.L."/>
            <person name="Ivanova A.A."/>
            <person name="Beletsky A.V."/>
            <person name="Kulichevskaya I.S."/>
            <person name="Mardanov A.V."/>
            <person name="Dedysh S.N."/>
        </authorList>
    </citation>
    <scope>NUCLEOTIDE SEQUENCE [LARGE SCALE GENOMIC DNA]</scope>
    <source>
        <strain evidence="2">SP5</strain>
    </source>
</reference>
<dbReference type="AlphaFoldDB" id="A0A225DSR1"/>
<accession>A0A225DSR1</accession>
<dbReference type="Proteomes" id="UP000214646">
    <property type="component" value="Unassembled WGS sequence"/>
</dbReference>
<dbReference type="OrthoDB" id="9894343at2"/>
<dbReference type="RefSeq" id="WP_161967339.1">
    <property type="nucleotide sequence ID" value="NZ_NIDE01000003.1"/>
</dbReference>
<comment type="caution">
    <text evidence="1">The sequence shown here is derived from an EMBL/GenBank/DDBJ whole genome shotgun (WGS) entry which is preliminary data.</text>
</comment>
<sequence length="74" mass="8278">MSPAMKDFGIDRLPPEQRVALALEIWESLGDERPTDRLSSERRAELARRNSELDADPGIALTWEAIRTSVGTGR</sequence>
<organism evidence="1 2">
    <name type="scientific">Fimbriiglobus ruber</name>
    <dbReference type="NCBI Taxonomy" id="1908690"/>
    <lineage>
        <taxon>Bacteria</taxon>
        <taxon>Pseudomonadati</taxon>
        <taxon>Planctomycetota</taxon>
        <taxon>Planctomycetia</taxon>
        <taxon>Gemmatales</taxon>
        <taxon>Gemmataceae</taxon>
        <taxon>Fimbriiglobus</taxon>
    </lineage>
</organism>
<dbReference type="NCBIfam" id="TIGR02574">
    <property type="entry name" value="stabl_TIGR02574"/>
    <property type="match status" value="1"/>
</dbReference>
<dbReference type="Pfam" id="PF09720">
    <property type="entry name" value="Unstab_antitox"/>
    <property type="match status" value="1"/>
</dbReference>
<dbReference type="EMBL" id="NIDE01000003">
    <property type="protein sequence ID" value="OWK44520.1"/>
    <property type="molecule type" value="Genomic_DNA"/>
</dbReference>
<evidence type="ECO:0008006" key="3">
    <source>
        <dbReference type="Google" id="ProtNLM"/>
    </source>
</evidence>
<dbReference type="InterPro" id="IPR013406">
    <property type="entry name" value="CHP02574_addiction_mod"/>
</dbReference>